<feature type="compositionally biased region" description="Low complexity" evidence="2">
    <location>
        <begin position="157"/>
        <end position="182"/>
    </location>
</feature>
<reference evidence="3" key="1">
    <citation type="submission" date="2021-04" db="EMBL/GenBank/DDBJ databases">
        <authorList>
            <person name="Zhang D.-C."/>
        </authorList>
    </citation>
    <scope>NUCLEOTIDE SEQUENCE</scope>
    <source>
        <strain evidence="3">CGMCC 1.15697</strain>
    </source>
</reference>
<keyword evidence="4" id="KW-1185">Reference proteome</keyword>
<sequence>MTDPIIQRQNLFSLLDMAKRPGQSTGMRMRGNESGSESILAMLEKSDPEGANALRTQIGEARSVLDRMEAVRENAGDQRKEAARQKIERIKAQLAMLRLLAAADPEAAARQASRLARELAAAVKDYTASGGTATVTPTAGAGVTGGAMAGQTPPPTAGATTSGASEAETTTTAEATPPQSTSIQATATPTPDQSPANEGAPGKPDEDADGKARGQTGDGSDTAPSPSPREEEREAIRNRANALVGQMAQRFGESRAESEFAAEIRQIKAALKTIMEAAKRKLRAEDGESDADRDIKAGERALREVERALDSLAPAPAAGPSVTVDLLA</sequence>
<feature type="coiled-coil region" evidence="1">
    <location>
        <begin position="65"/>
        <end position="100"/>
    </location>
</feature>
<feature type="compositionally biased region" description="Polar residues" evidence="2">
    <location>
        <begin position="183"/>
        <end position="196"/>
    </location>
</feature>
<evidence type="ECO:0000313" key="3">
    <source>
        <dbReference type="EMBL" id="MBP5855873.1"/>
    </source>
</evidence>
<protein>
    <submittedName>
        <fullName evidence="3">Uncharacterized protein</fullName>
    </submittedName>
</protein>
<feature type="compositionally biased region" description="Basic and acidic residues" evidence="2">
    <location>
        <begin position="203"/>
        <end position="212"/>
    </location>
</feature>
<dbReference type="Proteomes" id="UP000672602">
    <property type="component" value="Unassembled WGS sequence"/>
</dbReference>
<comment type="caution">
    <text evidence="3">The sequence shown here is derived from an EMBL/GenBank/DDBJ whole genome shotgun (WGS) entry which is preliminary data.</text>
</comment>
<dbReference type="EMBL" id="JAGMWN010000001">
    <property type="protein sequence ID" value="MBP5855873.1"/>
    <property type="molecule type" value="Genomic_DNA"/>
</dbReference>
<gene>
    <name evidence="3" type="ORF">KAJ83_02555</name>
</gene>
<keyword evidence="1" id="KW-0175">Coiled coil</keyword>
<dbReference type="RefSeq" id="WP_210680439.1">
    <property type="nucleotide sequence ID" value="NZ_JAGMWN010000001.1"/>
</dbReference>
<proteinExistence type="predicted"/>
<evidence type="ECO:0000256" key="1">
    <source>
        <dbReference type="SAM" id="Coils"/>
    </source>
</evidence>
<organism evidence="3 4">
    <name type="scientific">Marivibrio halodurans</name>
    <dbReference type="NCBI Taxonomy" id="2039722"/>
    <lineage>
        <taxon>Bacteria</taxon>
        <taxon>Pseudomonadati</taxon>
        <taxon>Pseudomonadota</taxon>
        <taxon>Alphaproteobacteria</taxon>
        <taxon>Rhodospirillales</taxon>
        <taxon>Rhodospirillaceae</taxon>
        <taxon>Marivibrio</taxon>
    </lineage>
</organism>
<accession>A0A8J7SJY4</accession>
<evidence type="ECO:0000313" key="4">
    <source>
        <dbReference type="Proteomes" id="UP000672602"/>
    </source>
</evidence>
<feature type="region of interest" description="Disordered" evidence="2">
    <location>
        <begin position="144"/>
        <end position="240"/>
    </location>
</feature>
<name>A0A8J7SJY4_9PROT</name>
<feature type="compositionally biased region" description="Basic and acidic residues" evidence="2">
    <location>
        <begin position="228"/>
        <end position="237"/>
    </location>
</feature>
<evidence type="ECO:0000256" key="2">
    <source>
        <dbReference type="SAM" id="MobiDB-lite"/>
    </source>
</evidence>
<dbReference type="AlphaFoldDB" id="A0A8J7SJY4"/>